<evidence type="ECO:0000313" key="1">
    <source>
        <dbReference type="EMBL" id="PAN16400.1"/>
    </source>
</evidence>
<organism evidence="1">
    <name type="scientific">Panicum hallii</name>
    <dbReference type="NCBI Taxonomy" id="206008"/>
    <lineage>
        <taxon>Eukaryota</taxon>
        <taxon>Viridiplantae</taxon>
        <taxon>Streptophyta</taxon>
        <taxon>Embryophyta</taxon>
        <taxon>Tracheophyta</taxon>
        <taxon>Spermatophyta</taxon>
        <taxon>Magnoliopsida</taxon>
        <taxon>Liliopsida</taxon>
        <taxon>Poales</taxon>
        <taxon>Poaceae</taxon>
        <taxon>PACMAD clade</taxon>
        <taxon>Panicoideae</taxon>
        <taxon>Panicodae</taxon>
        <taxon>Paniceae</taxon>
        <taxon>Panicinae</taxon>
        <taxon>Panicum</taxon>
        <taxon>Panicum sect. Panicum</taxon>
    </lineage>
</organism>
<dbReference type="AlphaFoldDB" id="A0A2S3H6L7"/>
<protein>
    <submittedName>
        <fullName evidence="1">Uncharacterized protein</fullName>
    </submittedName>
</protein>
<proteinExistence type="predicted"/>
<name>A0A2S3H6L7_9POAL</name>
<sequence length="100" mass="11152">MGSGEAFLKFRAVESKTERKRSDRHCSCSKLSPELNRVGCTLFLKSDILFLHPAYHYAGKEENREKAIGVESIALCREKKGLGGRVMDSRWVSSAVDTSS</sequence>
<reference evidence="1" key="1">
    <citation type="submission" date="2018-04" db="EMBL/GenBank/DDBJ databases">
        <title>WGS assembly of Panicum hallii.</title>
        <authorList>
            <person name="Lovell J."/>
            <person name="Jenkins J."/>
            <person name="Lowry D."/>
            <person name="Mamidi S."/>
            <person name="Sreedasyam A."/>
            <person name="Weng X."/>
            <person name="Barry K."/>
            <person name="Bonette J."/>
            <person name="Campitelli B."/>
            <person name="Daum C."/>
            <person name="Gordon S."/>
            <person name="Gould B."/>
            <person name="Lipzen A."/>
            <person name="Macqueen A."/>
            <person name="Palacio-Mejia J."/>
            <person name="Plott C."/>
            <person name="Shakirov E."/>
            <person name="Shu S."/>
            <person name="Yoshinaga Y."/>
            <person name="Zane M."/>
            <person name="Rokhsar D."/>
            <person name="Grimwood J."/>
            <person name="Schmutz J."/>
            <person name="Juenger T."/>
        </authorList>
    </citation>
    <scope>NUCLEOTIDE SEQUENCE [LARGE SCALE GENOMIC DNA]</scope>
    <source>
        <strain evidence="1">FIL2</strain>
    </source>
</reference>
<accession>A0A2S3H6L7</accession>
<gene>
    <name evidence="1" type="ORF">PAHAL_3G057700</name>
</gene>
<dbReference type="Gramene" id="PAN16400">
    <property type="protein sequence ID" value="PAN16400"/>
    <property type="gene ID" value="PAHAL_3G057700"/>
</dbReference>
<dbReference type="Proteomes" id="UP000243499">
    <property type="component" value="Chromosome 3"/>
</dbReference>
<dbReference type="EMBL" id="CM008048">
    <property type="protein sequence ID" value="PAN16400.1"/>
    <property type="molecule type" value="Genomic_DNA"/>
</dbReference>